<accession>A0ABR3GEW7</accession>
<feature type="compositionally biased region" description="Acidic residues" evidence="1">
    <location>
        <begin position="105"/>
        <end position="118"/>
    </location>
</feature>
<evidence type="ECO:0000313" key="3">
    <source>
        <dbReference type="Proteomes" id="UP001447188"/>
    </source>
</evidence>
<evidence type="ECO:0000313" key="2">
    <source>
        <dbReference type="EMBL" id="KAL0634507.1"/>
    </source>
</evidence>
<gene>
    <name evidence="2" type="ORF">Q9L58_006596</name>
</gene>
<keyword evidence="3" id="KW-1185">Reference proteome</keyword>
<dbReference type="EMBL" id="JBBBZM010000093">
    <property type="protein sequence ID" value="KAL0634507.1"/>
    <property type="molecule type" value="Genomic_DNA"/>
</dbReference>
<dbReference type="Proteomes" id="UP001447188">
    <property type="component" value="Unassembled WGS sequence"/>
</dbReference>
<proteinExistence type="predicted"/>
<name>A0ABR3GEW7_9PEZI</name>
<protein>
    <submittedName>
        <fullName evidence="2">Uncharacterized protein</fullName>
    </submittedName>
</protein>
<sequence length="540" mass="61881">MTTLPQTIDWDSSIPNYIEEDVDSITPLERENRARLDELVDKVHESHSQVGWRPGTDPSVNITKERQRLLEQCRRLPGDPKLKLRTRVGEVLVTFYNHVLHNPPDEDEDDGDEYESEPDLPSSPDPEDQKQKPNCRPVPLQYLYKIRSDGLEMIERKDLFGYLPNPEGNGSRKRINSSGNLRIMYVDFLKSMKGISLEELINGPKASITKIQSDRHSPFLTGVAHYPNLPPRLPVAQDYPRVSYRSGTLLFVAIPYFGRESKSSASFRKEPPIQIQIPESRSQQEKAAEKLTAYPIVDGDNGRPSSISSLSLFQYKFPLQPDTKVFDKWQTVLDAEECQTAEGIDAEGELIVVHQALFMVFDDATIAAFKSPGDIRPEHAPLYPMYCDSVGAYHALINIIYDLLRSTEFPIPQKFRQVVSELESLMQTHHEEWVSRAHSREELAQVADRDKDLTLRLRTVETELSAILNVVDAQIEVLRSLRQFRLRKGTEQWKIMGKTIDMVIEGRECFRENIKGIFKDLQASQQLVDYPLPIYFMIVE</sequence>
<feature type="region of interest" description="Disordered" evidence="1">
    <location>
        <begin position="99"/>
        <end position="137"/>
    </location>
</feature>
<evidence type="ECO:0000256" key="1">
    <source>
        <dbReference type="SAM" id="MobiDB-lite"/>
    </source>
</evidence>
<organism evidence="2 3">
    <name type="scientific">Discina gigas</name>
    <dbReference type="NCBI Taxonomy" id="1032678"/>
    <lineage>
        <taxon>Eukaryota</taxon>
        <taxon>Fungi</taxon>
        <taxon>Dikarya</taxon>
        <taxon>Ascomycota</taxon>
        <taxon>Pezizomycotina</taxon>
        <taxon>Pezizomycetes</taxon>
        <taxon>Pezizales</taxon>
        <taxon>Discinaceae</taxon>
        <taxon>Discina</taxon>
    </lineage>
</organism>
<reference evidence="2 3" key="1">
    <citation type="submission" date="2024-02" db="EMBL/GenBank/DDBJ databases">
        <title>Discinaceae phylogenomics.</title>
        <authorList>
            <person name="Dirks A.C."/>
            <person name="James T.Y."/>
        </authorList>
    </citation>
    <scope>NUCLEOTIDE SEQUENCE [LARGE SCALE GENOMIC DNA]</scope>
    <source>
        <strain evidence="2 3">ACD0624</strain>
    </source>
</reference>
<comment type="caution">
    <text evidence="2">The sequence shown here is derived from an EMBL/GenBank/DDBJ whole genome shotgun (WGS) entry which is preliminary data.</text>
</comment>